<accession>A0AAJ7WHY4</accession>
<dbReference type="InterPro" id="IPR036179">
    <property type="entry name" value="Ig-like_dom_sf"/>
</dbReference>
<organism evidence="9 10">
    <name type="scientific">Galendromus occidentalis</name>
    <name type="common">western predatory mite</name>
    <dbReference type="NCBI Taxonomy" id="34638"/>
    <lineage>
        <taxon>Eukaryota</taxon>
        <taxon>Metazoa</taxon>
        <taxon>Ecdysozoa</taxon>
        <taxon>Arthropoda</taxon>
        <taxon>Chelicerata</taxon>
        <taxon>Arachnida</taxon>
        <taxon>Acari</taxon>
        <taxon>Parasitiformes</taxon>
        <taxon>Mesostigmata</taxon>
        <taxon>Gamasina</taxon>
        <taxon>Phytoseioidea</taxon>
        <taxon>Phytoseiidae</taxon>
        <taxon>Typhlodrominae</taxon>
        <taxon>Galendromus</taxon>
    </lineage>
</organism>
<feature type="domain" description="Ig-like" evidence="8">
    <location>
        <begin position="401"/>
        <end position="489"/>
    </location>
</feature>
<dbReference type="KEGG" id="goe:100902631"/>
<dbReference type="SMART" id="SM00409">
    <property type="entry name" value="IG"/>
    <property type="match status" value="5"/>
</dbReference>
<dbReference type="RefSeq" id="XP_028966648.1">
    <property type="nucleotide sequence ID" value="XM_029110815.1"/>
</dbReference>
<feature type="transmembrane region" description="Helical" evidence="6">
    <location>
        <begin position="498"/>
        <end position="519"/>
    </location>
</feature>
<dbReference type="InterPro" id="IPR003599">
    <property type="entry name" value="Ig_sub"/>
</dbReference>
<dbReference type="PROSITE" id="PS50835">
    <property type="entry name" value="IG_LIKE"/>
    <property type="match status" value="3"/>
</dbReference>
<dbReference type="InterPro" id="IPR003006">
    <property type="entry name" value="Ig/MHC_CS"/>
</dbReference>
<dbReference type="AlphaFoldDB" id="A0AAJ7WHY4"/>
<evidence type="ECO:0000256" key="1">
    <source>
        <dbReference type="ARBA" id="ARBA00004496"/>
    </source>
</evidence>
<protein>
    <submittedName>
        <fullName evidence="10">Basigin</fullName>
    </submittedName>
</protein>
<keyword evidence="3" id="KW-0597">Phosphoprotein</keyword>
<dbReference type="Gene3D" id="2.60.40.10">
    <property type="entry name" value="Immunoglobulins"/>
    <property type="match status" value="4"/>
</dbReference>
<dbReference type="Pfam" id="PF07679">
    <property type="entry name" value="I-set"/>
    <property type="match status" value="2"/>
</dbReference>
<dbReference type="PANTHER" id="PTHR35971">
    <property type="entry name" value="SI:DKEY-31G6.6"/>
    <property type="match status" value="1"/>
</dbReference>
<feature type="domain" description="Ig-like" evidence="8">
    <location>
        <begin position="321"/>
        <end position="396"/>
    </location>
</feature>
<evidence type="ECO:0000313" key="9">
    <source>
        <dbReference type="Proteomes" id="UP000694867"/>
    </source>
</evidence>
<keyword evidence="2" id="KW-0963">Cytoplasm</keyword>
<dbReference type="PANTHER" id="PTHR35971:SF5">
    <property type="entry name" value="OBSCURIN LIKE CYTOSKELETAL ADAPTOR 1"/>
    <property type="match status" value="1"/>
</dbReference>
<feature type="domain" description="Ig-like" evidence="8">
    <location>
        <begin position="196"/>
        <end position="294"/>
    </location>
</feature>
<comment type="subcellular location">
    <subcellularLocation>
        <location evidence="1">Cytoplasm</location>
    </subcellularLocation>
</comment>
<dbReference type="GeneID" id="100902631"/>
<keyword evidence="4" id="KW-1015">Disulfide bond</keyword>
<name>A0AAJ7WHY4_9ACAR</name>
<gene>
    <name evidence="10" type="primary">LOC100902631</name>
</gene>
<keyword evidence="6" id="KW-1133">Transmembrane helix</keyword>
<dbReference type="SMART" id="SM00408">
    <property type="entry name" value="IGc2"/>
    <property type="match status" value="5"/>
</dbReference>
<dbReference type="InterPro" id="IPR007110">
    <property type="entry name" value="Ig-like_dom"/>
</dbReference>
<keyword evidence="7" id="KW-0732">Signal</keyword>
<evidence type="ECO:0000256" key="4">
    <source>
        <dbReference type="ARBA" id="ARBA00023157"/>
    </source>
</evidence>
<evidence type="ECO:0000256" key="3">
    <source>
        <dbReference type="ARBA" id="ARBA00022553"/>
    </source>
</evidence>
<keyword evidence="6" id="KW-0472">Membrane</keyword>
<feature type="chain" id="PRO_5042563820" evidence="7">
    <location>
        <begin position="23"/>
        <end position="541"/>
    </location>
</feature>
<evidence type="ECO:0000259" key="8">
    <source>
        <dbReference type="PROSITE" id="PS50835"/>
    </source>
</evidence>
<dbReference type="Proteomes" id="UP000694867">
    <property type="component" value="Unplaced"/>
</dbReference>
<dbReference type="CDD" id="cd00096">
    <property type="entry name" value="Ig"/>
    <property type="match status" value="1"/>
</dbReference>
<keyword evidence="6" id="KW-0812">Transmembrane</keyword>
<dbReference type="SUPFAM" id="SSF48726">
    <property type="entry name" value="Immunoglobulin"/>
    <property type="match status" value="4"/>
</dbReference>
<dbReference type="InterPro" id="IPR052385">
    <property type="entry name" value="Obscurin/Obscurin-like_Reg"/>
</dbReference>
<keyword evidence="9" id="KW-1185">Reference proteome</keyword>
<evidence type="ECO:0000256" key="6">
    <source>
        <dbReference type="SAM" id="Phobius"/>
    </source>
</evidence>
<evidence type="ECO:0000313" key="10">
    <source>
        <dbReference type="RefSeq" id="XP_028966648.1"/>
    </source>
</evidence>
<evidence type="ECO:0000256" key="5">
    <source>
        <dbReference type="ARBA" id="ARBA00023319"/>
    </source>
</evidence>
<evidence type="ECO:0000256" key="7">
    <source>
        <dbReference type="SAM" id="SignalP"/>
    </source>
</evidence>
<sequence length="541" mass="61258">MKTPTLILVWCTLIKFSVVAQGTTTYSGPLYVRVGEDFVLKCSTNAFRFPKWSLNGRSLEDDFAIQFIRVKGNGRQEAELRVLDAGLQHSGAYSCDPFDSDKHHVYVVDPENVNDTQRCFLIKPETSLALGCQPEWKTPFFWYYGKDETRYLPKGHVELRTSQLLFHGMQLSDAGRYICRSVKDPLVETTYHLVTPISTQRDHSWTKVALIGSSVALDCDFVADPQPHIEWFIGSDHAELKKRAHHRVHISVNPSTGVPNSRLIVQNVNPSDNNAYTCRASHLMCGIQTEQVVTLRAQQSEILTNEAETEYGYHGVVVNAKSQKLVLKCNYTGYWKDDAEPPTYVWLKNQSVISESSKYHIKNEGPASTLTVTNCDVSDAGNYTCKFNNDQQATLMVFMYPTIDHVEGSKIQVQGDPLTLLCKVRGVPTPTVTWYKEDAQLEADERVELIELEGVANAKLVIKDLQYQDKGRYVCKAKAANVTRSVEINVRVKDKYAALWPFLGICAEVAILCTIIFIYERRRTKPEFEDDDDKKESSSRK</sequence>
<keyword evidence="5" id="KW-0393">Immunoglobulin domain</keyword>
<dbReference type="InterPro" id="IPR013098">
    <property type="entry name" value="Ig_I-set"/>
</dbReference>
<dbReference type="PROSITE" id="PS00290">
    <property type="entry name" value="IG_MHC"/>
    <property type="match status" value="1"/>
</dbReference>
<dbReference type="GO" id="GO:0005737">
    <property type="term" value="C:cytoplasm"/>
    <property type="evidence" value="ECO:0007669"/>
    <property type="project" value="UniProtKB-SubCell"/>
</dbReference>
<dbReference type="InterPro" id="IPR013783">
    <property type="entry name" value="Ig-like_fold"/>
</dbReference>
<evidence type="ECO:0000256" key="2">
    <source>
        <dbReference type="ARBA" id="ARBA00022490"/>
    </source>
</evidence>
<reference evidence="10" key="1">
    <citation type="submission" date="2025-08" db="UniProtKB">
        <authorList>
            <consortium name="RefSeq"/>
        </authorList>
    </citation>
    <scope>IDENTIFICATION</scope>
</reference>
<dbReference type="FunFam" id="2.60.40.10:FF:000107">
    <property type="entry name" value="Myosin, light chain kinase a"/>
    <property type="match status" value="1"/>
</dbReference>
<feature type="signal peptide" evidence="7">
    <location>
        <begin position="1"/>
        <end position="22"/>
    </location>
</feature>
<dbReference type="InterPro" id="IPR003598">
    <property type="entry name" value="Ig_sub2"/>
</dbReference>
<dbReference type="Pfam" id="PF13927">
    <property type="entry name" value="Ig_3"/>
    <property type="match status" value="1"/>
</dbReference>
<proteinExistence type="predicted"/>